<keyword evidence="1" id="KW-0677">Repeat</keyword>
<name>D7FHC0_ECTSI</name>
<feature type="repeat" description="ANK" evidence="3">
    <location>
        <begin position="406"/>
        <end position="438"/>
    </location>
</feature>
<feature type="repeat" description="ANK" evidence="3">
    <location>
        <begin position="439"/>
        <end position="465"/>
    </location>
</feature>
<dbReference type="Pfam" id="PF00023">
    <property type="entry name" value="Ank"/>
    <property type="match status" value="1"/>
</dbReference>
<organism evidence="5 6">
    <name type="scientific">Ectocarpus siliculosus</name>
    <name type="common">Brown alga</name>
    <name type="synonym">Conferva siliculosa</name>
    <dbReference type="NCBI Taxonomy" id="2880"/>
    <lineage>
        <taxon>Eukaryota</taxon>
        <taxon>Sar</taxon>
        <taxon>Stramenopiles</taxon>
        <taxon>Ochrophyta</taxon>
        <taxon>PX clade</taxon>
        <taxon>Phaeophyceae</taxon>
        <taxon>Ectocarpales</taxon>
        <taxon>Ectocarpaceae</taxon>
        <taxon>Ectocarpus</taxon>
    </lineage>
</organism>
<dbReference type="InterPro" id="IPR002110">
    <property type="entry name" value="Ankyrin_rpt"/>
</dbReference>
<dbReference type="OrthoDB" id="10249694at2759"/>
<dbReference type="PANTHER" id="PTHR24173:SF74">
    <property type="entry name" value="ANKYRIN REPEAT DOMAIN-CONTAINING PROTEIN 16"/>
    <property type="match status" value="1"/>
</dbReference>
<evidence type="ECO:0000256" key="3">
    <source>
        <dbReference type="PROSITE-ProRule" id="PRU00023"/>
    </source>
</evidence>
<reference evidence="5 6" key="1">
    <citation type="journal article" date="2010" name="Nature">
        <title>The Ectocarpus genome and the independent evolution of multicellularity in brown algae.</title>
        <authorList>
            <person name="Cock J.M."/>
            <person name="Sterck L."/>
            <person name="Rouze P."/>
            <person name="Scornet D."/>
            <person name="Allen A.E."/>
            <person name="Amoutzias G."/>
            <person name="Anthouard V."/>
            <person name="Artiguenave F."/>
            <person name="Aury J.M."/>
            <person name="Badger J.H."/>
            <person name="Beszteri B."/>
            <person name="Billiau K."/>
            <person name="Bonnet E."/>
            <person name="Bothwell J.H."/>
            <person name="Bowler C."/>
            <person name="Boyen C."/>
            <person name="Brownlee C."/>
            <person name="Carrano C.J."/>
            <person name="Charrier B."/>
            <person name="Cho G.Y."/>
            <person name="Coelho S.M."/>
            <person name="Collen J."/>
            <person name="Corre E."/>
            <person name="Da Silva C."/>
            <person name="Delage L."/>
            <person name="Delaroque N."/>
            <person name="Dittami S.M."/>
            <person name="Doulbeau S."/>
            <person name="Elias M."/>
            <person name="Farnham G."/>
            <person name="Gachon C.M."/>
            <person name="Gschloessl B."/>
            <person name="Heesch S."/>
            <person name="Jabbari K."/>
            <person name="Jubin C."/>
            <person name="Kawai H."/>
            <person name="Kimura K."/>
            <person name="Kloareg B."/>
            <person name="Kupper F.C."/>
            <person name="Lang D."/>
            <person name="Le Bail A."/>
            <person name="Leblanc C."/>
            <person name="Lerouge P."/>
            <person name="Lohr M."/>
            <person name="Lopez P.J."/>
            <person name="Martens C."/>
            <person name="Maumus F."/>
            <person name="Michel G."/>
            <person name="Miranda-Saavedra D."/>
            <person name="Morales J."/>
            <person name="Moreau H."/>
            <person name="Motomura T."/>
            <person name="Nagasato C."/>
            <person name="Napoli C.A."/>
            <person name="Nelson D.R."/>
            <person name="Nyvall-Collen P."/>
            <person name="Peters A.F."/>
            <person name="Pommier C."/>
            <person name="Potin P."/>
            <person name="Poulain J."/>
            <person name="Quesneville H."/>
            <person name="Read B."/>
            <person name="Rensing S.A."/>
            <person name="Ritter A."/>
            <person name="Rousvoal S."/>
            <person name="Samanta M."/>
            <person name="Samson G."/>
            <person name="Schroeder D.C."/>
            <person name="Segurens B."/>
            <person name="Strittmatter M."/>
            <person name="Tonon T."/>
            <person name="Tregear J.W."/>
            <person name="Valentin K."/>
            <person name="von Dassow P."/>
            <person name="Yamagishi T."/>
            <person name="Van de Peer Y."/>
            <person name="Wincker P."/>
        </authorList>
    </citation>
    <scope>NUCLEOTIDE SEQUENCE [LARGE SCALE GENOMIC DNA]</scope>
    <source>
        <strain evidence="6">Ec32 / CCAP1310/4</strain>
    </source>
</reference>
<feature type="repeat" description="ANK" evidence="3">
    <location>
        <begin position="307"/>
        <end position="339"/>
    </location>
</feature>
<dbReference type="AlphaFoldDB" id="D7FHC0"/>
<dbReference type="PRINTS" id="PR01415">
    <property type="entry name" value="ANKYRIN"/>
</dbReference>
<gene>
    <name evidence="5" type="ORF">Esi_0107_0022</name>
</gene>
<dbReference type="eggNOG" id="KOG4177">
    <property type="taxonomic scope" value="Eukaryota"/>
</dbReference>
<accession>D7FHC0</accession>
<dbReference type="OMA" id="VASATWC"/>
<dbReference type="InterPro" id="IPR036770">
    <property type="entry name" value="Ankyrin_rpt-contain_sf"/>
</dbReference>
<evidence type="ECO:0000256" key="4">
    <source>
        <dbReference type="SAM" id="MobiDB-lite"/>
    </source>
</evidence>
<evidence type="ECO:0000256" key="2">
    <source>
        <dbReference type="ARBA" id="ARBA00023043"/>
    </source>
</evidence>
<evidence type="ECO:0000256" key="1">
    <source>
        <dbReference type="ARBA" id="ARBA00022737"/>
    </source>
</evidence>
<sequence length="597" mass="62420">MGEDEATSVAAANGDAPAIGMAASSRRGDSLHLAASRGKLYRVAACLSKGDDPDEVDPYLRTPLAISCADGGHLEVARVLLRAGAEVNLRTPEGTPLEILLQDPNPNPTLVRELVIAGANLGCRDPKGYLPIQRAAANGLTAALRELLSSSSTTITKRRKRGIGKIDLDATVPQSGKTALVLGARMGHVEIVQMLLGAGASASLADRRGWTALHFASWKGHLRVVWELLGAGVNSAPLSDKLWTPLLAAALGGHSVIVRQLIGAGASVSERTSKGWNALHMASQAGHTDVVRALLVAGADVDAVGDKGWTALMTAAADGNGEIVRELLDMGADFDIRNDKGCTALIMASRNGFADVVRSFLELGADTTAKMTGGWTALSAACAGGHDLTAKYLLRAGADPNEQDDLGRTLLHDAAEDCRWDVVRELLRAGADPNVVTHAGETPLSLAGLGGSFEVIRELLQAGAEPLAVAPRAAAMTPRMPAKGVSPSTNSTISTASSSEKWRDYRFKAEAAASGVCPSGTEQSPGEHATQLLHLGAKQGKHHPLLLELRRNTAPPEFPGARRYLDITTPTSRRRERGSTSGGSGRGPGWFMHSASA</sequence>
<dbReference type="SMART" id="SM00248">
    <property type="entry name" value="ANK"/>
    <property type="match status" value="12"/>
</dbReference>
<feature type="repeat" description="ANK" evidence="3">
    <location>
        <begin position="241"/>
        <end position="273"/>
    </location>
</feature>
<evidence type="ECO:0000313" key="6">
    <source>
        <dbReference type="Proteomes" id="UP000002630"/>
    </source>
</evidence>
<feature type="region of interest" description="Disordered" evidence="4">
    <location>
        <begin position="554"/>
        <end position="597"/>
    </location>
</feature>
<dbReference type="EMBL" id="FN649734">
    <property type="protein sequence ID" value="CBJ28487.1"/>
    <property type="molecule type" value="Genomic_DNA"/>
</dbReference>
<dbReference type="InParanoid" id="D7FHC0"/>
<dbReference type="Pfam" id="PF12796">
    <property type="entry name" value="Ank_2"/>
    <property type="match status" value="3"/>
</dbReference>
<dbReference type="STRING" id="2880.D7FHC0"/>
<feature type="repeat" description="ANK" evidence="3">
    <location>
        <begin position="373"/>
        <end position="405"/>
    </location>
</feature>
<dbReference type="EMBL" id="FN647757">
    <property type="protein sequence ID" value="CBJ28487.1"/>
    <property type="molecule type" value="Genomic_DNA"/>
</dbReference>
<dbReference type="PROSITE" id="PS50297">
    <property type="entry name" value="ANK_REP_REGION"/>
    <property type="match status" value="8"/>
</dbReference>
<feature type="repeat" description="ANK" evidence="3">
    <location>
        <begin position="208"/>
        <end position="240"/>
    </location>
</feature>
<keyword evidence="6" id="KW-1185">Reference proteome</keyword>
<dbReference type="Proteomes" id="UP000002630">
    <property type="component" value="Linkage Group LG09"/>
</dbReference>
<feature type="repeat" description="ANK" evidence="3">
    <location>
        <begin position="340"/>
        <end position="372"/>
    </location>
</feature>
<dbReference type="Pfam" id="PF13637">
    <property type="entry name" value="Ank_4"/>
    <property type="match status" value="1"/>
</dbReference>
<dbReference type="SUPFAM" id="SSF48403">
    <property type="entry name" value="Ankyrin repeat"/>
    <property type="match status" value="2"/>
</dbReference>
<dbReference type="Gene3D" id="1.25.40.20">
    <property type="entry name" value="Ankyrin repeat-containing domain"/>
    <property type="match status" value="5"/>
</dbReference>
<feature type="repeat" description="ANK" evidence="3">
    <location>
        <begin position="274"/>
        <end position="306"/>
    </location>
</feature>
<dbReference type="PANTHER" id="PTHR24173">
    <property type="entry name" value="ANKYRIN REPEAT CONTAINING"/>
    <property type="match status" value="1"/>
</dbReference>
<protein>
    <submittedName>
        <fullName evidence="5">N/a</fullName>
    </submittedName>
</protein>
<evidence type="ECO:0000313" key="5">
    <source>
        <dbReference type="EMBL" id="CBJ28487.1"/>
    </source>
</evidence>
<feature type="repeat" description="ANK" evidence="3">
    <location>
        <begin position="175"/>
        <end position="207"/>
    </location>
</feature>
<keyword evidence="2 3" id="KW-0040">ANK repeat</keyword>
<proteinExistence type="predicted"/>
<dbReference type="PROSITE" id="PS50088">
    <property type="entry name" value="ANK_REPEAT"/>
    <property type="match status" value="9"/>
</dbReference>